<dbReference type="EMBL" id="JAJNOR010000007">
    <property type="protein sequence ID" value="MCD2493321.1"/>
    <property type="molecule type" value="Genomic_DNA"/>
</dbReference>
<protein>
    <submittedName>
        <fullName evidence="1">Uncharacterized protein</fullName>
    </submittedName>
</protein>
<name>A0AAP2RK10_9FIRM</name>
<proteinExistence type="predicted"/>
<gene>
    <name evidence="1" type="ORF">LQE92_11920</name>
</gene>
<evidence type="ECO:0000313" key="2">
    <source>
        <dbReference type="Proteomes" id="UP001299265"/>
    </source>
</evidence>
<keyword evidence="2" id="KW-1185">Reference proteome</keyword>
<dbReference type="Proteomes" id="UP001299265">
    <property type="component" value="Unassembled WGS sequence"/>
</dbReference>
<dbReference type="AlphaFoldDB" id="A0AAP2RK10"/>
<comment type="caution">
    <text evidence="1">The sequence shown here is derived from an EMBL/GenBank/DDBJ whole genome shotgun (WGS) entry which is preliminary data.</text>
</comment>
<accession>A0AAP2RK10</accession>
<evidence type="ECO:0000313" key="1">
    <source>
        <dbReference type="EMBL" id="MCD2493321.1"/>
    </source>
</evidence>
<reference evidence="1 2" key="1">
    <citation type="submission" date="2021-11" db="EMBL/GenBank/DDBJ databases">
        <title>Lacrimispora sp. nov. NSJ-141 isolated from human feces.</title>
        <authorList>
            <person name="Abdugheni R."/>
        </authorList>
    </citation>
    <scope>NUCLEOTIDE SEQUENCE [LARGE SCALE GENOMIC DNA]</scope>
    <source>
        <strain evidence="1 2">NSJ-141</strain>
    </source>
</reference>
<organism evidence="1 2">
    <name type="scientific">Lientehia hominis</name>
    <dbReference type="NCBI Taxonomy" id="2897778"/>
    <lineage>
        <taxon>Bacteria</taxon>
        <taxon>Bacillati</taxon>
        <taxon>Bacillota</taxon>
        <taxon>Clostridia</taxon>
        <taxon>Lachnospirales</taxon>
        <taxon>Lachnospiraceae</taxon>
        <taxon>Lientehia</taxon>
    </lineage>
</organism>
<dbReference type="RefSeq" id="WP_231063179.1">
    <property type="nucleotide sequence ID" value="NZ_JAJNOR010000007.1"/>
</dbReference>
<sequence>MQEKVIKEVLQRMGAELSQEQMQSLESVLALTLHQYHLEEMDHELIVSENGWERILRTSLAAKRLENCAQGTLEQYNRAIRIMMGTIQKRLQDYVGHSDPKTATMYRNKREASIRAKFDRRIA</sequence>